<reference evidence="10" key="1">
    <citation type="submission" date="2016-11" db="UniProtKB">
        <authorList>
            <consortium name="WormBaseParasite"/>
        </authorList>
    </citation>
    <scope>IDENTIFICATION</scope>
</reference>
<dbReference type="WBParaSite" id="L893_g3159.t1">
    <property type="protein sequence ID" value="L893_g3159.t1"/>
    <property type="gene ID" value="L893_g3159"/>
</dbReference>
<dbReference type="Proteomes" id="UP000095287">
    <property type="component" value="Unplaced"/>
</dbReference>
<dbReference type="AlphaFoldDB" id="A0A1I8A094"/>
<name>A0A1I8A094_9BILA</name>
<evidence type="ECO:0000256" key="1">
    <source>
        <dbReference type="ARBA" id="ARBA00004123"/>
    </source>
</evidence>
<comment type="subcellular location">
    <subcellularLocation>
        <location evidence="2">Cytoplasm</location>
    </subcellularLocation>
    <subcellularLocation>
        <location evidence="1">Nucleus</location>
    </subcellularLocation>
</comment>
<keyword evidence="9" id="KW-1185">Reference proteome</keyword>
<dbReference type="InterPro" id="IPR011989">
    <property type="entry name" value="ARM-like"/>
</dbReference>
<comment type="similarity">
    <text evidence="3">Belongs to the exportin family.</text>
</comment>
<dbReference type="InterPro" id="IPR044189">
    <property type="entry name" value="XPO4/7-like"/>
</dbReference>
<dbReference type="GO" id="GO:0005049">
    <property type="term" value="F:nuclear export signal receptor activity"/>
    <property type="evidence" value="ECO:0007669"/>
    <property type="project" value="InterPro"/>
</dbReference>
<protein>
    <recommendedName>
        <fullName evidence="8">Exportin-4</fullName>
    </recommendedName>
</protein>
<dbReference type="GO" id="GO:0006611">
    <property type="term" value="P:protein export from nucleus"/>
    <property type="evidence" value="ECO:0007669"/>
    <property type="project" value="TreeGrafter"/>
</dbReference>
<keyword evidence="7" id="KW-0539">Nucleus</keyword>
<proteinExistence type="inferred from homology"/>
<evidence type="ECO:0000256" key="7">
    <source>
        <dbReference type="ARBA" id="ARBA00023242"/>
    </source>
</evidence>
<evidence type="ECO:0000313" key="10">
    <source>
        <dbReference type="WBParaSite" id="L893_g3159.t1"/>
    </source>
</evidence>
<evidence type="ECO:0000256" key="6">
    <source>
        <dbReference type="ARBA" id="ARBA00022927"/>
    </source>
</evidence>
<evidence type="ECO:0000256" key="3">
    <source>
        <dbReference type="ARBA" id="ARBA00009466"/>
    </source>
</evidence>
<dbReference type="GO" id="GO:0005737">
    <property type="term" value="C:cytoplasm"/>
    <property type="evidence" value="ECO:0007669"/>
    <property type="project" value="UniProtKB-SubCell"/>
</dbReference>
<keyword evidence="6" id="KW-0653">Protein transport</keyword>
<sequence>MAAFNLEDIGKLERAADVFLGDPSKVTAEQRRDAESFFDTLQKSNLSLEQCLYIFEKTRSSFVIFQVSQCLGLAVFRDWSQLSDQTVHDAYQFLLKFAIENPNLPSFAVSELFKCSARIFKRGVLDEEKKNSSTAIYSLIRSLITSEIEQYRVLGCSVIEALAAEFASSWGGSKYGLTWDFHVRAKRAFETDGLKELFSLALQILGDLCCVEQHQEYAFRTGTIHMQLAEKFLRIASIILSWNFSPKIVNSNLLFHGENQSHDTAFRPPEEWKGVIQNPEFVNLFFRLHSRVRQNDQLSTMSMQCIAQLATVMGEVMGGPPTIGSFHGFHDQYLNNYLTLFLETFANQPSETEIVFVASAMYKLLTYHPLPLFLRLPTEMLRSWLSTITNRIISYTPVAIRGMLDDPTHPGFEALKLFYQTWSVVLQSKSTYYKKLEIPVNNVDFLDYLTRDIVTELLQCLLHQVDTNDDEVNDDHEHEDDVVQFSDHLRQIGTFVAACPQTTLDILATILHQKASQLPSVYSGSDWNALRQWQEGVHWTLLVTGYALTNEQGGAYIPASLVEHCIEFAEKRNTMTPQDGKNFVQSCIENPEHLVLNTNIEPIVSIFGHLLALCSLQYHVLMRGGAGGLSPTVLRSTLWATRRLISALTARDEEVVDPIMVTTSEYSSILQLMMMEKGSEMSQLVVNFFLNFCFDIIDKMSGETKACEEAITTLLNVAEGRPQEVAGSDVFYEKLGSVTLEKVNSRRLLVSTLVAIGSMCDEPQHHDRMANMILKPIAERFHLLVTAQAGGNFSDVIDLLECFCGVAEAAQSFTANILLNYLFPILELCPQVLNGAKNEQAVVDGVLRLFAEVTKHLIIFIDEIEVTRKVYDIVAVLMEVYRDTQLGKYKSQLIDEEEKSSDLIYFLDVVTNILSKDIFNSAEPGCMSDGVKISLLEFNMLLPLMDKNLLRIPAICSRFFKFILYMTELYPETFSFVEQETVALLFPILKAVLTSEYGTEVMVNCIESIGHIAQYFLRPNITKVDFITNRLAELLPDIFTITMQNGSQVEVFKNGTTTLFNIICCVQEGFMSYVRHLIELQPSAEVRNNVATAFEELMSDFDGNGGRRQLRIFRDKFETFLARVKGQLCLFH</sequence>
<dbReference type="Gene3D" id="1.25.10.10">
    <property type="entry name" value="Leucine-rich Repeat Variant"/>
    <property type="match status" value="2"/>
</dbReference>
<evidence type="ECO:0000313" key="9">
    <source>
        <dbReference type="Proteomes" id="UP000095287"/>
    </source>
</evidence>
<evidence type="ECO:0000256" key="2">
    <source>
        <dbReference type="ARBA" id="ARBA00004496"/>
    </source>
</evidence>
<evidence type="ECO:0000256" key="5">
    <source>
        <dbReference type="ARBA" id="ARBA00022490"/>
    </source>
</evidence>
<dbReference type="InterPro" id="IPR016024">
    <property type="entry name" value="ARM-type_fold"/>
</dbReference>
<accession>A0A1I8A094</accession>
<keyword evidence="5" id="KW-0963">Cytoplasm</keyword>
<dbReference type="GO" id="GO:0005643">
    <property type="term" value="C:nuclear pore"/>
    <property type="evidence" value="ECO:0007669"/>
    <property type="project" value="TreeGrafter"/>
</dbReference>
<evidence type="ECO:0000256" key="4">
    <source>
        <dbReference type="ARBA" id="ARBA00022448"/>
    </source>
</evidence>
<keyword evidence="4" id="KW-0813">Transport</keyword>
<dbReference type="SUPFAM" id="SSF48371">
    <property type="entry name" value="ARM repeat"/>
    <property type="match status" value="1"/>
</dbReference>
<organism evidence="9 10">
    <name type="scientific">Steinernema glaseri</name>
    <dbReference type="NCBI Taxonomy" id="37863"/>
    <lineage>
        <taxon>Eukaryota</taxon>
        <taxon>Metazoa</taxon>
        <taxon>Ecdysozoa</taxon>
        <taxon>Nematoda</taxon>
        <taxon>Chromadorea</taxon>
        <taxon>Rhabditida</taxon>
        <taxon>Tylenchina</taxon>
        <taxon>Panagrolaimomorpha</taxon>
        <taxon>Strongyloidoidea</taxon>
        <taxon>Steinernematidae</taxon>
        <taxon>Steinernema</taxon>
    </lineage>
</organism>
<dbReference type="PANTHER" id="PTHR12596">
    <property type="entry name" value="EXPORTIN 4,7-RELATED"/>
    <property type="match status" value="1"/>
</dbReference>
<dbReference type="PANTHER" id="PTHR12596:SF1">
    <property type="entry name" value="EXPORTIN-4"/>
    <property type="match status" value="1"/>
</dbReference>
<evidence type="ECO:0000256" key="8">
    <source>
        <dbReference type="ARBA" id="ARBA00040444"/>
    </source>
</evidence>